<sequence>MDKEERDTVRPTYTIPHIRAYQLPQVEPIKRTSNVFRLPLMIPTTLRNKLLTFCQHPKIIVNKYTHEPVTVSCGMCPSCILKRTTINTNLLTTYAEQFRHIWFVTLTYAPEYLPTMVVRPVEYLADGKGNDFHEVIFDMDRLDPTSEETVLFNFQTVPRRTVVKLRKSTVIRKFADTRMDFNRPIPVKEYFRLHAKFNSKLEHPHRFPYINPRDLDLFLKRFRTYYPNEKVCYYAVSEYGPTTLRPHWHLLLFSNSETFSETVHENVRKAWCYGRVDASRSRGGAAQYVAGYVNSFVSLPEIYLSLPSAVKPRSYHSIGFRRNLKFPDRVRISDIQEVADYCLDGYVSDRDGYITVVRPDWSYLIRLFPRFSRDYAQYDTCTYQLLHAAFTAPARVIRSGFSLLSTDPFSRSSRDSVLDFCREYLRYSDSFSDRKDVPFPDMLILDECRLYVGSELDDKLRLSRLYRFFLRCSKTFRTYDVLNAPEPTYALRKIAEGIRYFWQRYDYERIKDFYATLEQCQEKKLLGFYMRYYSKDVLHIDDPDIENVDSFVSDLSASALRKCRDKVKHKELNDINGIFN</sequence>
<dbReference type="EMBL" id="MZ089809">
    <property type="protein sequence ID" value="QXN75310.1"/>
    <property type="molecule type" value="Genomic_DNA"/>
</dbReference>
<proteinExistence type="predicted"/>
<dbReference type="Pfam" id="PF23343">
    <property type="entry name" value="REP_ORF2-G2P"/>
    <property type="match status" value="1"/>
</dbReference>
<evidence type="ECO:0000259" key="1">
    <source>
        <dbReference type="Pfam" id="PF23343"/>
    </source>
</evidence>
<accession>A0A8F5RB37</accession>
<protein>
    <submittedName>
        <fullName evidence="2">Replication initiator protein</fullName>
    </submittedName>
</protein>
<dbReference type="InterPro" id="IPR056906">
    <property type="entry name" value="ORF2/G2P_dom"/>
</dbReference>
<evidence type="ECO:0000313" key="2">
    <source>
        <dbReference type="EMBL" id="QXN75310.1"/>
    </source>
</evidence>
<name>A0A8F5RB37_9VIRU</name>
<feature type="domain" description="Replication-associated protein ORF2/G2P" evidence="1">
    <location>
        <begin position="211"/>
        <end position="294"/>
    </location>
</feature>
<organism evidence="2">
    <name type="scientific">Microvirus mar63</name>
    <dbReference type="NCBI Taxonomy" id="2851200"/>
    <lineage>
        <taxon>Viruses</taxon>
        <taxon>Monodnaviria</taxon>
        <taxon>Sangervirae</taxon>
        <taxon>Phixviricota</taxon>
        <taxon>Malgrandaviricetes</taxon>
        <taxon>Petitvirales</taxon>
        <taxon>Microviridae</taxon>
    </lineage>
</organism>
<reference evidence="2" key="1">
    <citation type="submission" date="2021-04" db="EMBL/GenBank/DDBJ databases">
        <title>Genomes of microviruses identified in yellow-bellied marmot fecal samples.</title>
        <authorList>
            <person name="Varsani A."/>
            <person name="Kraberger S."/>
            <person name="Chatterjee A."/>
            <person name="Richet C."/>
            <person name="Fontenele R.S."/>
            <person name="Schmidlin K."/>
            <person name="Blumstein D.T."/>
        </authorList>
    </citation>
    <scope>NUCLEOTIDE SEQUENCE</scope>
    <source>
        <strain evidence="2">Mar63</strain>
    </source>
</reference>